<name>A0ABP4MYM7_9ACTN</name>
<reference evidence="2" key="1">
    <citation type="journal article" date="2019" name="Int. J. Syst. Evol. Microbiol.">
        <title>The Global Catalogue of Microorganisms (GCM) 10K type strain sequencing project: providing services to taxonomists for standard genome sequencing and annotation.</title>
        <authorList>
            <consortium name="The Broad Institute Genomics Platform"/>
            <consortium name="The Broad Institute Genome Sequencing Center for Infectious Disease"/>
            <person name="Wu L."/>
            <person name="Ma J."/>
        </authorList>
    </citation>
    <scope>NUCLEOTIDE SEQUENCE [LARGE SCALE GENOMIC DNA]</scope>
    <source>
        <strain evidence="2">JCM 15933</strain>
    </source>
</reference>
<organism evidence="1 2">
    <name type="scientific">Dactylosporangium maewongense</name>
    <dbReference type="NCBI Taxonomy" id="634393"/>
    <lineage>
        <taxon>Bacteria</taxon>
        <taxon>Bacillati</taxon>
        <taxon>Actinomycetota</taxon>
        <taxon>Actinomycetes</taxon>
        <taxon>Micromonosporales</taxon>
        <taxon>Micromonosporaceae</taxon>
        <taxon>Dactylosporangium</taxon>
    </lineage>
</organism>
<keyword evidence="2" id="KW-1185">Reference proteome</keyword>
<dbReference type="InterPro" id="IPR054202">
    <property type="entry name" value="DUF6907"/>
</dbReference>
<evidence type="ECO:0000313" key="2">
    <source>
        <dbReference type="Proteomes" id="UP001501470"/>
    </source>
</evidence>
<comment type="caution">
    <text evidence="1">The sequence shown here is derived from an EMBL/GenBank/DDBJ whole genome shotgun (WGS) entry which is preliminary data.</text>
</comment>
<dbReference type="Proteomes" id="UP001501470">
    <property type="component" value="Unassembled WGS sequence"/>
</dbReference>
<gene>
    <name evidence="1" type="ORF">GCM10009827_083990</name>
</gene>
<dbReference type="RefSeq" id="WP_344509291.1">
    <property type="nucleotide sequence ID" value="NZ_BAAAQD010000021.1"/>
</dbReference>
<sequence length="115" mass="12287">MTSAITEGQALPRFTPDCPAWCDSDDSWHEPGKALHIGADEYLPASALADRPGTARLVCVSVSQYETETACLDLGVVRTEAALPRDVATLTADEAEQLGRRLVELAAQMKAGTSR</sequence>
<evidence type="ECO:0000313" key="1">
    <source>
        <dbReference type="EMBL" id="GAA1550521.1"/>
    </source>
</evidence>
<dbReference type="Pfam" id="PF21848">
    <property type="entry name" value="DUF6907"/>
    <property type="match status" value="1"/>
</dbReference>
<protein>
    <submittedName>
        <fullName evidence="1">Uncharacterized protein</fullName>
    </submittedName>
</protein>
<dbReference type="EMBL" id="BAAAQD010000021">
    <property type="protein sequence ID" value="GAA1550521.1"/>
    <property type="molecule type" value="Genomic_DNA"/>
</dbReference>
<accession>A0ABP4MYM7</accession>
<proteinExistence type="predicted"/>